<organism evidence="1 2">
    <name type="scientific">Phytophthora rubi</name>
    <dbReference type="NCBI Taxonomy" id="129364"/>
    <lineage>
        <taxon>Eukaryota</taxon>
        <taxon>Sar</taxon>
        <taxon>Stramenopiles</taxon>
        <taxon>Oomycota</taxon>
        <taxon>Peronosporomycetes</taxon>
        <taxon>Peronosporales</taxon>
        <taxon>Peronosporaceae</taxon>
        <taxon>Phytophthora</taxon>
    </lineage>
</organism>
<accession>A0A6A4BLB1</accession>
<sequence>MKTMKTMKAMKAEQTEGLGHFSLSAHSAREGYGCHAHGEGLAAA</sequence>
<protein>
    <submittedName>
        <fullName evidence="1">Uncharacterized protein</fullName>
    </submittedName>
</protein>
<dbReference type="AlphaFoldDB" id="A0A6A4BLB1"/>
<gene>
    <name evidence="1" type="ORF">PR003_g29141</name>
</gene>
<proteinExistence type="predicted"/>
<reference evidence="1 2" key="1">
    <citation type="submission" date="2018-08" db="EMBL/GenBank/DDBJ databases">
        <title>Genomic investigation of the strawberry pathogen Phytophthora fragariae indicates pathogenicity is determined by transcriptional variation in three key races.</title>
        <authorList>
            <person name="Adams T.M."/>
            <person name="Armitage A.D."/>
            <person name="Sobczyk M.K."/>
            <person name="Bates H.J."/>
            <person name="Dunwell J.M."/>
            <person name="Nellist C.F."/>
            <person name="Harrison R.J."/>
        </authorList>
    </citation>
    <scope>NUCLEOTIDE SEQUENCE [LARGE SCALE GENOMIC DNA]</scope>
    <source>
        <strain evidence="1 2">SCRP333</strain>
    </source>
</reference>
<dbReference type="EMBL" id="QXFT01004736">
    <property type="protein sequence ID" value="KAE9276151.1"/>
    <property type="molecule type" value="Genomic_DNA"/>
</dbReference>
<keyword evidence="2" id="KW-1185">Reference proteome</keyword>
<name>A0A6A4BLB1_9STRA</name>
<evidence type="ECO:0000313" key="2">
    <source>
        <dbReference type="Proteomes" id="UP000434957"/>
    </source>
</evidence>
<evidence type="ECO:0000313" key="1">
    <source>
        <dbReference type="EMBL" id="KAE9276151.1"/>
    </source>
</evidence>
<dbReference type="Proteomes" id="UP000434957">
    <property type="component" value="Unassembled WGS sequence"/>
</dbReference>
<comment type="caution">
    <text evidence="1">The sequence shown here is derived from an EMBL/GenBank/DDBJ whole genome shotgun (WGS) entry which is preliminary data.</text>
</comment>